<dbReference type="Pfam" id="PF08352">
    <property type="entry name" value="oligo_HPY"/>
    <property type="match status" value="1"/>
</dbReference>
<evidence type="ECO:0000256" key="3">
    <source>
        <dbReference type="ARBA" id="ARBA00022741"/>
    </source>
</evidence>
<reference evidence="7" key="2">
    <citation type="submission" date="2010-01" db="EMBL/GenBank/DDBJ databases">
        <title>The complete genome of Conexibacter woesei DSM 14684.</title>
        <authorList>
            <consortium name="US DOE Joint Genome Institute (JGI-PGF)"/>
            <person name="Lucas S."/>
            <person name="Copeland A."/>
            <person name="Lapidus A."/>
            <person name="Glavina del Rio T."/>
            <person name="Dalin E."/>
            <person name="Tice H."/>
            <person name="Bruce D."/>
            <person name="Goodwin L."/>
            <person name="Pitluck S."/>
            <person name="Kyrpides N."/>
            <person name="Mavromatis K."/>
            <person name="Ivanova N."/>
            <person name="Mikhailova N."/>
            <person name="Chertkov O."/>
            <person name="Brettin T."/>
            <person name="Detter J.C."/>
            <person name="Han C."/>
            <person name="Larimer F."/>
            <person name="Land M."/>
            <person name="Hauser L."/>
            <person name="Markowitz V."/>
            <person name="Cheng J.-F."/>
            <person name="Hugenholtz P."/>
            <person name="Woyke T."/>
            <person name="Wu D."/>
            <person name="Pukall R."/>
            <person name="Steenblock K."/>
            <person name="Schneider S."/>
            <person name="Klenk H.-P."/>
            <person name="Eisen J.A."/>
        </authorList>
    </citation>
    <scope>NUCLEOTIDE SEQUENCE [LARGE SCALE GENOMIC DNA]</scope>
    <source>
        <strain evidence="7">DSM 14684 / CIP 108061 / JCM 11494 / NBRC 100937 / ID131577</strain>
    </source>
</reference>
<dbReference type="eggNOG" id="COG4608">
    <property type="taxonomic scope" value="Bacteria"/>
</dbReference>
<dbReference type="InterPro" id="IPR050319">
    <property type="entry name" value="ABC_transp_ATP-bind"/>
</dbReference>
<gene>
    <name evidence="6" type="ordered locus">Cwoe_2780</name>
</gene>
<dbReference type="PROSITE" id="PS00211">
    <property type="entry name" value="ABC_TRANSPORTER_1"/>
    <property type="match status" value="1"/>
</dbReference>
<dbReference type="PANTHER" id="PTHR43776">
    <property type="entry name" value="TRANSPORT ATP-BINDING PROTEIN"/>
    <property type="match status" value="1"/>
</dbReference>
<keyword evidence="7" id="KW-1185">Reference proteome</keyword>
<evidence type="ECO:0000313" key="6">
    <source>
        <dbReference type="EMBL" id="ADB51199.1"/>
    </source>
</evidence>
<evidence type="ECO:0000256" key="1">
    <source>
        <dbReference type="ARBA" id="ARBA00005417"/>
    </source>
</evidence>
<dbReference type="InterPro" id="IPR013563">
    <property type="entry name" value="Oligopep_ABC_C"/>
</dbReference>
<dbReference type="SUPFAM" id="SSF52540">
    <property type="entry name" value="P-loop containing nucleoside triphosphate hydrolases"/>
    <property type="match status" value="1"/>
</dbReference>
<protein>
    <submittedName>
        <fullName evidence="6">Oligopeptide/dipeptide ABC transporter, ATPase subunit</fullName>
    </submittedName>
</protein>
<dbReference type="KEGG" id="cwo:Cwoe_2780"/>
<keyword evidence="2" id="KW-0813">Transport</keyword>
<dbReference type="GO" id="GO:0005524">
    <property type="term" value="F:ATP binding"/>
    <property type="evidence" value="ECO:0007669"/>
    <property type="project" value="UniProtKB-KW"/>
</dbReference>
<dbReference type="InterPro" id="IPR003593">
    <property type="entry name" value="AAA+_ATPase"/>
</dbReference>
<dbReference type="HOGENOM" id="CLU_000604_1_23_11"/>
<dbReference type="STRING" id="469383.Cwoe_2780"/>
<dbReference type="PROSITE" id="PS50893">
    <property type="entry name" value="ABC_TRANSPORTER_2"/>
    <property type="match status" value="1"/>
</dbReference>
<feature type="domain" description="ABC transporter" evidence="5">
    <location>
        <begin position="7"/>
        <end position="250"/>
    </location>
</feature>
<evidence type="ECO:0000259" key="5">
    <source>
        <dbReference type="PROSITE" id="PS50893"/>
    </source>
</evidence>
<keyword evidence="3" id="KW-0547">Nucleotide-binding</keyword>
<accession>D3FAN6</accession>
<comment type="similarity">
    <text evidence="1">Belongs to the ABC transporter superfamily.</text>
</comment>
<dbReference type="PANTHER" id="PTHR43776:SF7">
    <property type="entry name" value="D,D-DIPEPTIDE TRANSPORT ATP-BINDING PROTEIN DDPF-RELATED"/>
    <property type="match status" value="1"/>
</dbReference>
<dbReference type="AlphaFoldDB" id="D3FAN6"/>
<dbReference type="InterPro" id="IPR027417">
    <property type="entry name" value="P-loop_NTPase"/>
</dbReference>
<dbReference type="Gene3D" id="3.40.50.300">
    <property type="entry name" value="P-loop containing nucleotide triphosphate hydrolases"/>
    <property type="match status" value="1"/>
</dbReference>
<dbReference type="RefSeq" id="WP_012934250.1">
    <property type="nucleotide sequence ID" value="NC_013739.1"/>
</dbReference>
<dbReference type="CDD" id="cd03257">
    <property type="entry name" value="ABC_NikE_OppD_transporters"/>
    <property type="match status" value="1"/>
</dbReference>
<evidence type="ECO:0000256" key="4">
    <source>
        <dbReference type="ARBA" id="ARBA00022840"/>
    </source>
</evidence>
<dbReference type="NCBIfam" id="TIGR01727">
    <property type="entry name" value="oligo_HPY"/>
    <property type="match status" value="1"/>
</dbReference>
<evidence type="ECO:0000256" key="2">
    <source>
        <dbReference type="ARBA" id="ARBA00022448"/>
    </source>
</evidence>
<dbReference type="InterPro" id="IPR003439">
    <property type="entry name" value="ABC_transporter-like_ATP-bd"/>
</dbReference>
<name>D3FAN6_CONWI</name>
<evidence type="ECO:0000313" key="7">
    <source>
        <dbReference type="Proteomes" id="UP000008229"/>
    </source>
</evidence>
<keyword evidence="4" id="KW-0067">ATP-binding</keyword>
<reference evidence="6 7" key="1">
    <citation type="journal article" date="2010" name="Stand. Genomic Sci.">
        <title>Complete genome sequence of Conexibacter woesei type strain (ID131577).</title>
        <authorList>
            <person name="Pukall R."/>
            <person name="Lapidus A."/>
            <person name="Glavina Del Rio T."/>
            <person name="Copeland A."/>
            <person name="Tice H."/>
            <person name="Cheng J.-F."/>
            <person name="Lucas S."/>
            <person name="Chen F."/>
            <person name="Nolan M."/>
            <person name="Bruce D."/>
            <person name="Goodwin L."/>
            <person name="Pitluck S."/>
            <person name="Mavromatis K."/>
            <person name="Ivanova N."/>
            <person name="Ovchinnikova G."/>
            <person name="Pati A."/>
            <person name="Chen A."/>
            <person name="Palaniappan K."/>
            <person name="Land M."/>
            <person name="Hauser L."/>
            <person name="Chang Y.-J."/>
            <person name="Jeffries C.D."/>
            <person name="Chain P."/>
            <person name="Meincke L."/>
            <person name="Sims D."/>
            <person name="Brettin T."/>
            <person name="Detter J.C."/>
            <person name="Rohde M."/>
            <person name="Goeker M."/>
            <person name="Bristow J."/>
            <person name="Eisen J.A."/>
            <person name="Markowitz V."/>
            <person name="Kyrpides N.C."/>
            <person name="Klenk H.-P."/>
            <person name="Hugenholtz P."/>
        </authorList>
    </citation>
    <scope>NUCLEOTIDE SEQUENCE [LARGE SCALE GENOMIC DNA]</scope>
    <source>
        <strain evidence="7">DSM 14684 / CIP 108061 / JCM 11494 / NBRC 100937 / ID131577</strain>
    </source>
</reference>
<dbReference type="GO" id="GO:0016887">
    <property type="term" value="F:ATP hydrolysis activity"/>
    <property type="evidence" value="ECO:0007669"/>
    <property type="project" value="InterPro"/>
</dbReference>
<sequence length="324" mass="34912">MSETPLLQADRLVRHFRTPQGKVQAVDGVSLTIARGEAVALVGESGSGKSTLARMLVCLEQPTSGALRFGEHDVTRGRGAGLRAVRRNVSMVFQDPYASLDGHLPIGRSVEEPMIVHRIGTAAERAAKVAELLDAVGLDPEMASRRPTALSGGQRQRVAIARAIALDPELVVLDEPVSALDVSVQAQVLNLLADLRERYGLAYLFVSHDLGVVRHVAERTAVMQLGRIVEEGPTEQLFAEPRHPYTIALLSSAMEIDAEDERIVLDGDPPSPLRPPSGCRFRTRCFRADAVCAEQDPALRGEGDRGVACHHPGPLAARELAGRT</sequence>
<dbReference type="Proteomes" id="UP000008229">
    <property type="component" value="Chromosome"/>
</dbReference>
<dbReference type="GO" id="GO:0055085">
    <property type="term" value="P:transmembrane transport"/>
    <property type="evidence" value="ECO:0007669"/>
    <property type="project" value="UniProtKB-ARBA"/>
</dbReference>
<dbReference type="OrthoDB" id="8481147at2"/>
<dbReference type="SMART" id="SM00382">
    <property type="entry name" value="AAA"/>
    <property type="match status" value="1"/>
</dbReference>
<proteinExistence type="inferred from homology"/>
<organism evidence="6 7">
    <name type="scientific">Conexibacter woesei (strain DSM 14684 / CCUG 47730 / CIP 108061 / JCM 11494 / NBRC 100937 / ID131577)</name>
    <dbReference type="NCBI Taxonomy" id="469383"/>
    <lineage>
        <taxon>Bacteria</taxon>
        <taxon>Bacillati</taxon>
        <taxon>Actinomycetota</taxon>
        <taxon>Thermoleophilia</taxon>
        <taxon>Solirubrobacterales</taxon>
        <taxon>Conexibacteraceae</taxon>
        <taxon>Conexibacter</taxon>
    </lineage>
</organism>
<dbReference type="EMBL" id="CP001854">
    <property type="protein sequence ID" value="ADB51199.1"/>
    <property type="molecule type" value="Genomic_DNA"/>
</dbReference>
<dbReference type="GO" id="GO:0015833">
    <property type="term" value="P:peptide transport"/>
    <property type="evidence" value="ECO:0007669"/>
    <property type="project" value="InterPro"/>
</dbReference>
<dbReference type="FunFam" id="3.40.50.300:FF:000016">
    <property type="entry name" value="Oligopeptide ABC transporter ATP-binding component"/>
    <property type="match status" value="1"/>
</dbReference>
<dbReference type="Pfam" id="PF00005">
    <property type="entry name" value="ABC_tran"/>
    <property type="match status" value="1"/>
</dbReference>
<dbReference type="InterPro" id="IPR017871">
    <property type="entry name" value="ABC_transporter-like_CS"/>
</dbReference>